<evidence type="ECO:0000313" key="1">
    <source>
        <dbReference type="EMBL" id="CAL0315224.1"/>
    </source>
</evidence>
<dbReference type="Proteomes" id="UP001497480">
    <property type="component" value="Unassembled WGS sequence"/>
</dbReference>
<protein>
    <submittedName>
        <fullName evidence="1">Uncharacterized protein</fullName>
    </submittedName>
</protein>
<accession>A0AAV1X1R9</accession>
<evidence type="ECO:0000313" key="2">
    <source>
        <dbReference type="Proteomes" id="UP001497480"/>
    </source>
</evidence>
<sequence>MAPSLPRFNKESSSFLMSHTCETTTFLQEVGESVGGRLWSSTTDLSSYTFLAPKGSHKKKLFKIAVASG</sequence>
<proteinExistence type="predicted"/>
<name>A0AAV1X1R9_LUPLU</name>
<keyword evidence="2" id="KW-1185">Reference proteome</keyword>
<organism evidence="1 2">
    <name type="scientific">Lupinus luteus</name>
    <name type="common">European yellow lupine</name>
    <dbReference type="NCBI Taxonomy" id="3873"/>
    <lineage>
        <taxon>Eukaryota</taxon>
        <taxon>Viridiplantae</taxon>
        <taxon>Streptophyta</taxon>
        <taxon>Embryophyta</taxon>
        <taxon>Tracheophyta</taxon>
        <taxon>Spermatophyta</taxon>
        <taxon>Magnoliopsida</taxon>
        <taxon>eudicotyledons</taxon>
        <taxon>Gunneridae</taxon>
        <taxon>Pentapetalae</taxon>
        <taxon>rosids</taxon>
        <taxon>fabids</taxon>
        <taxon>Fabales</taxon>
        <taxon>Fabaceae</taxon>
        <taxon>Papilionoideae</taxon>
        <taxon>50 kb inversion clade</taxon>
        <taxon>genistoids sensu lato</taxon>
        <taxon>core genistoids</taxon>
        <taxon>Genisteae</taxon>
        <taxon>Lupinus</taxon>
    </lineage>
</organism>
<comment type="caution">
    <text evidence="1">The sequence shown here is derived from an EMBL/GenBank/DDBJ whole genome shotgun (WGS) entry which is preliminary data.</text>
</comment>
<dbReference type="AlphaFoldDB" id="A0AAV1X1R9"/>
<gene>
    <name evidence="1" type="ORF">LLUT_LOCUS16284</name>
</gene>
<dbReference type="EMBL" id="CAXHTB010000011">
    <property type="protein sequence ID" value="CAL0315224.1"/>
    <property type="molecule type" value="Genomic_DNA"/>
</dbReference>
<reference evidence="1 2" key="1">
    <citation type="submission" date="2024-03" db="EMBL/GenBank/DDBJ databases">
        <authorList>
            <person name="Martinez-Hernandez J."/>
        </authorList>
    </citation>
    <scope>NUCLEOTIDE SEQUENCE [LARGE SCALE GENOMIC DNA]</scope>
</reference>